<proteinExistence type="predicted"/>
<organism evidence="1 2">
    <name type="scientific">Hominisplanchenecus murintestinalis</name>
    <dbReference type="NCBI Taxonomy" id="2941517"/>
    <lineage>
        <taxon>Bacteria</taxon>
        <taxon>Bacillati</taxon>
        <taxon>Bacillota</taxon>
        <taxon>Clostridia</taxon>
        <taxon>Lachnospirales</taxon>
        <taxon>Lachnospiraceae</taxon>
        <taxon>Hominisplanchenecus</taxon>
    </lineage>
</organism>
<sequence length="58" mass="6583">MAQANPYPLRVDKVIMEKFKVLASENGRSVNKEIEVLMKTAVSNYERENGSIEINLDV</sequence>
<accession>A0AC61R1S4</accession>
<protein>
    <submittedName>
        <fullName evidence="1">Arc family DNA-binding protein</fullName>
    </submittedName>
</protein>
<evidence type="ECO:0000313" key="1">
    <source>
        <dbReference type="EMBL" id="TGX99212.1"/>
    </source>
</evidence>
<comment type="caution">
    <text evidence="1">The sequence shown here is derived from an EMBL/GenBank/DDBJ whole genome shotgun (WGS) entry which is preliminary data.</text>
</comment>
<gene>
    <name evidence="1" type="ORF">E5357_06280</name>
</gene>
<keyword evidence="1" id="KW-0238">DNA-binding</keyword>
<keyword evidence="2" id="KW-1185">Reference proteome</keyword>
<name>A0AC61R1S4_9FIRM</name>
<evidence type="ECO:0000313" key="2">
    <source>
        <dbReference type="Proteomes" id="UP000307720"/>
    </source>
</evidence>
<reference evidence="1" key="1">
    <citation type="submission" date="2019-04" db="EMBL/GenBank/DDBJ databases">
        <title>Microbes associate with the intestines of laboratory mice.</title>
        <authorList>
            <person name="Navarre W."/>
            <person name="Wong E."/>
            <person name="Huang K."/>
            <person name="Tropini C."/>
            <person name="Ng K."/>
            <person name="Yu B."/>
        </authorList>
    </citation>
    <scope>NUCLEOTIDE SEQUENCE</scope>
    <source>
        <strain evidence="1">NM72_1-8</strain>
    </source>
</reference>
<dbReference type="Proteomes" id="UP000307720">
    <property type="component" value="Unassembled WGS sequence"/>
</dbReference>
<dbReference type="EMBL" id="SRZB01000009">
    <property type="protein sequence ID" value="TGX99212.1"/>
    <property type="molecule type" value="Genomic_DNA"/>
</dbReference>